<comment type="caution">
    <text evidence="1">The sequence shown here is derived from an EMBL/GenBank/DDBJ whole genome shotgun (WGS) entry which is preliminary data.</text>
</comment>
<organism evidence="1 2">
    <name type="scientific">Sinosporangium siamense</name>
    <dbReference type="NCBI Taxonomy" id="1367973"/>
    <lineage>
        <taxon>Bacteria</taxon>
        <taxon>Bacillati</taxon>
        <taxon>Actinomycetota</taxon>
        <taxon>Actinomycetes</taxon>
        <taxon>Streptosporangiales</taxon>
        <taxon>Streptosporangiaceae</taxon>
        <taxon>Sinosporangium</taxon>
    </lineage>
</organism>
<dbReference type="AlphaFoldDB" id="A0A919RMW0"/>
<reference evidence="1" key="1">
    <citation type="submission" date="2021-01" db="EMBL/GenBank/DDBJ databases">
        <title>Whole genome shotgun sequence of Sinosporangium siamense NBRC 109515.</title>
        <authorList>
            <person name="Komaki H."/>
            <person name="Tamura T."/>
        </authorList>
    </citation>
    <scope>NUCLEOTIDE SEQUENCE</scope>
    <source>
        <strain evidence="1">NBRC 109515</strain>
    </source>
</reference>
<name>A0A919RMW0_9ACTN</name>
<evidence type="ECO:0000313" key="2">
    <source>
        <dbReference type="Proteomes" id="UP000606172"/>
    </source>
</evidence>
<sequence>MVGHGKPDLVDHVAVGIGLDLAGLAVLQLGTGSLTQVMSRLATSMGIGRLRIGQLLDLLYLDISISTYLGFSNDLSAKA</sequence>
<gene>
    <name evidence="1" type="ORF">Ssi02_51600</name>
</gene>
<dbReference type="Proteomes" id="UP000606172">
    <property type="component" value="Unassembled WGS sequence"/>
</dbReference>
<dbReference type="EMBL" id="BOOW01000031">
    <property type="protein sequence ID" value="GII94929.1"/>
    <property type="molecule type" value="Genomic_DNA"/>
</dbReference>
<protein>
    <submittedName>
        <fullName evidence="1">Uncharacterized protein</fullName>
    </submittedName>
</protein>
<proteinExistence type="predicted"/>
<keyword evidence="2" id="KW-1185">Reference proteome</keyword>
<evidence type="ECO:0000313" key="1">
    <source>
        <dbReference type="EMBL" id="GII94929.1"/>
    </source>
</evidence>
<accession>A0A919RMW0</accession>